<sequence>LCVCVCVCVCMCVHAYVVYMFTHYKHIQEKLKGIIFYTYSSPSLFSRTFTIIKDTSSFGDISKN</sequence>
<evidence type="ECO:0000313" key="1">
    <source>
        <dbReference type="Ensembl" id="ENSPPAP00000011726.1"/>
    </source>
</evidence>
<keyword evidence="2" id="KW-1185">Reference proteome</keyword>
<dbReference type="Ensembl" id="ENSPPAT00000034387.1">
    <property type="protein sequence ID" value="ENSPPAP00000011726.1"/>
    <property type="gene ID" value="ENSPPAG00000029065.1"/>
</dbReference>
<dbReference type="Proteomes" id="UP000240080">
    <property type="component" value="Chromosome 7"/>
</dbReference>
<dbReference type="GeneTree" id="ENSGT00910000148420"/>
<dbReference type="OMA" id="THYKHIQ"/>
<reference evidence="1" key="3">
    <citation type="submission" date="2025-09" db="UniProtKB">
        <authorList>
            <consortium name="Ensembl"/>
        </authorList>
    </citation>
    <scope>IDENTIFICATION</scope>
</reference>
<organism evidence="1 2">
    <name type="scientific">Pan paniscus</name>
    <name type="common">Pygmy chimpanzee</name>
    <name type="synonym">Bonobo</name>
    <dbReference type="NCBI Taxonomy" id="9597"/>
    <lineage>
        <taxon>Eukaryota</taxon>
        <taxon>Metazoa</taxon>
        <taxon>Chordata</taxon>
        <taxon>Craniata</taxon>
        <taxon>Vertebrata</taxon>
        <taxon>Euteleostomi</taxon>
        <taxon>Mammalia</taxon>
        <taxon>Eutheria</taxon>
        <taxon>Euarchontoglires</taxon>
        <taxon>Primates</taxon>
        <taxon>Haplorrhini</taxon>
        <taxon>Catarrhini</taxon>
        <taxon>Hominidae</taxon>
        <taxon>Pan</taxon>
    </lineage>
</organism>
<reference evidence="1" key="2">
    <citation type="submission" date="2025-08" db="UniProtKB">
        <authorList>
            <consortium name="Ensembl"/>
        </authorList>
    </citation>
    <scope>IDENTIFICATION</scope>
</reference>
<dbReference type="Bgee" id="ENSPPAG00000029065">
    <property type="expression patterns" value="Expressed in placenta and 3 other cell types or tissues"/>
</dbReference>
<dbReference type="EMBL" id="AJFE02088175">
    <property type="status" value="NOT_ANNOTATED_CDS"/>
    <property type="molecule type" value="Genomic_DNA"/>
</dbReference>
<name>A0A2R9A8J2_PANPA</name>
<protein>
    <submittedName>
        <fullName evidence="1">Uncharacterized protein</fullName>
    </submittedName>
</protein>
<proteinExistence type="predicted"/>
<dbReference type="AlphaFoldDB" id="A0A2R9A8J2"/>
<evidence type="ECO:0000313" key="2">
    <source>
        <dbReference type="Proteomes" id="UP000240080"/>
    </source>
</evidence>
<accession>A0A2R9A8J2</accession>
<reference evidence="1 2" key="1">
    <citation type="journal article" date="2012" name="Nature">
        <title>The bonobo genome compared with the chimpanzee and human genomes.</title>
        <authorList>
            <person name="Prufer K."/>
            <person name="Munch K."/>
            <person name="Hellmann I."/>
            <person name="Akagi K."/>
            <person name="Miller J.R."/>
            <person name="Walenz B."/>
            <person name="Koren S."/>
            <person name="Sutton G."/>
            <person name="Kodira C."/>
            <person name="Winer R."/>
            <person name="Knight J.R."/>
            <person name="Mullikin J.C."/>
            <person name="Meader S.J."/>
            <person name="Ponting C.P."/>
            <person name="Lunter G."/>
            <person name="Higashino S."/>
            <person name="Hobolth A."/>
            <person name="Dutheil J."/>
            <person name="Karakoc E."/>
            <person name="Alkan C."/>
            <person name="Sajjadian S."/>
            <person name="Catacchio C.R."/>
            <person name="Ventura M."/>
            <person name="Marques-Bonet T."/>
            <person name="Eichler E.E."/>
            <person name="Andre C."/>
            <person name="Atencia R."/>
            <person name="Mugisha L."/>
            <person name="Junhold J."/>
            <person name="Patterson N."/>
            <person name="Siebauer M."/>
            <person name="Good J.M."/>
            <person name="Fischer A."/>
            <person name="Ptak S.E."/>
            <person name="Lachmann M."/>
            <person name="Symer D.E."/>
            <person name="Mailund T."/>
            <person name="Schierup M.H."/>
            <person name="Andres A.M."/>
            <person name="Kelso J."/>
            <person name="Paabo S."/>
        </authorList>
    </citation>
    <scope>NUCLEOTIDE SEQUENCE [LARGE SCALE GENOMIC DNA]</scope>
</reference>